<keyword evidence="4 6" id="KW-0132">Cell division</keyword>
<dbReference type="Gene3D" id="3.30.1330.20">
    <property type="entry name" value="Tubulin/FtsZ, C-terminal domain"/>
    <property type="match status" value="1"/>
</dbReference>
<dbReference type="GO" id="GO:0043093">
    <property type="term" value="P:FtsZ-dependent cytokinesis"/>
    <property type="evidence" value="ECO:0007669"/>
    <property type="project" value="UniProtKB-UniRule"/>
</dbReference>
<dbReference type="Gene3D" id="3.40.50.1440">
    <property type="entry name" value="Tubulin/FtsZ, GTPase domain"/>
    <property type="match status" value="1"/>
</dbReference>
<dbReference type="InterPro" id="IPR003008">
    <property type="entry name" value="Tubulin_FtsZ_GTPase"/>
</dbReference>
<comment type="similarity">
    <text evidence="1 4 6">Belongs to the FtsZ family.</text>
</comment>
<dbReference type="GO" id="GO:0032153">
    <property type="term" value="C:cell division site"/>
    <property type="evidence" value="ECO:0007669"/>
    <property type="project" value="UniProtKB-UniRule"/>
</dbReference>
<dbReference type="FunFam" id="3.40.50.1440:FF:000001">
    <property type="entry name" value="Cell division protein FtsZ"/>
    <property type="match status" value="1"/>
</dbReference>
<protein>
    <recommendedName>
        <fullName evidence="4 5">Cell division protein FtsZ</fullName>
    </recommendedName>
</protein>
<dbReference type="InterPro" id="IPR036525">
    <property type="entry name" value="Tubulin/FtsZ_GTPase_sf"/>
</dbReference>
<feature type="compositionally biased region" description="Basic and acidic residues" evidence="7">
    <location>
        <begin position="347"/>
        <end position="367"/>
    </location>
</feature>
<dbReference type="InterPro" id="IPR045061">
    <property type="entry name" value="FtsZ/CetZ"/>
</dbReference>
<proteinExistence type="inferred from homology"/>
<dbReference type="HAMAP" id="MF_00909">
    <property type="entry name" value="FtsZ"/>
    <property type="match status" value="1"/>
</dbReference>
<evidence type="ECO:0000256" key="5">
    <source>
        <dbReference type="NCBIfam" id="TIGR00065"/>
    </source>
</evidence>
<dbReference type="GO" id="GO:0005737">
    <property type="term" value="C:cytoplasm"/>
    <property type="evidence" value="ECO:0007669"/>
    <property type="project" value="UniProtKB-SubCell"/>
</dbReference>
<keyword evidence="4" id="KW-0963">Cytoplasm</keyword>
<sequence>MPQIKPEVESFARIKVIGVGGSGKNAINHMINSKVRGVDFVAVNTDAQDLHHSMAKRKIHIGKNLTRGLGTGMNVELGKKAVEETKEEIQEAMKGADMVFIACGMGGGTGTGAAPVLARTAREIGCLTVAVVTKPFFFEGLQRMRLAEQGIEDLRGSVDALIVIPNDRLLATIDKDTTAKNAFALCDDILRRAVEGITDIITTPGIINIDFADIRAVMEGAGAALMGIGYASGEKRAEEAARIAINSPLLEISITGARGVLFSIAGGDDLTMFEIQDAAKIITESADPNAKIIFGTARDEKLKKGEIKITVIASGFPENLVKKTLFHEDGDIEKKGRIYNSFPTFTQKEKEKEKEKDKEKDEEKKVEPPQTAPAVEDNDDDWGAVPAFLRRKK</sequence>
<dbReference type="InterPro" id="IPR000158">
    <property type="entry name" value="Cell_div_FtsZ"/>
</dbReference>
<dbReference type="GO" id="GO:0003924">
    <property type="term" value="F:GTPase activity"/>
    <property type="evidence" value="ECO:0007669"/>
    <property type="project" value="UniProtKB-UniRule"/>
</dbReference>
<evidence type="ECO:0000256" key="6">
    <source>
        <dbReference type="RuleBase" id="RU000631"/>
    </source>
</evidence>
<evidence type="ECO:0000256" key="3">
    <source>
        <dbReference type="ARBA" id="ARBA00023134"/>
    </source>
</evidence>
<evidence type="ECO:0000259" key="9">
    <source>
        <dbReference type="SMART" id="SM00865"/>
    </source>
</evidence>
<feature type="binding site" evidence="4">
    <location>
        <position position="143"/>
    </location>
    <ligand>
        <name>GTP</name>
        <dbReference type="ChEBI" id="CHEBI:37565"/>
    </ligand>
</feature>
<evidence type="ECO:0000256" key="4">
    <source>
        <dbReference type="HAMAP-Rule" id="MF_00909"/>
    </source>
</evidence>
<comment type="function">
    <text evidence="4 6">Essential cell division protein that forms a contractile ring structure (Z ring) at the future cell division site. The regulation of the ring assembly controls the timing and the location of cell division. One of the functions of the FtsZ ring is to recruit other cell division proteins to the septum to produce a new cell wall between the dividing cells. Binds GTP and shows GTPase activity.</text>
</comment>
<dbReference type="GO" id="GO:0051258">
    <property type="term" value="P:protein polymerization"/>
    <property type="evidence" value="ECO:0007669"/>
    <property type="project" value="UniProtKB-UniRule"/>
</dbReference>
<keyword evidence="2 4" id="KW-0547">Nucleotide-binding</keyword>
<dbReference type="InterPro" id="IPR020805">
    <property type="entry name" value="Cell_div_FtsZ_CS"/>
</dbReference>
<evidence type="ECO:0000256" key="2">
    <source>
        <dbReference type="ARBA" id="ARBA00022741"/>
    </source>
</evidence>
<dbReference type="PROSITE" id="PS01135">
    <property type="entry name" value="FTSZ_2"/>
    <property type="match status" value="1"/>
</dbReference>
<feature type="binding site" evidence="4">
    <location>
        <position position="187"/>
    </location>
    <ligand>
        <name>GTP</name>
        <dbReference type="ChEBI" id="CHEBI:37565"/>
    </ligand>
</feature>
<dbReference type="PANTHER" id="PTHR30314:SF3">
    <property type="entry name" value="MITOCHONDRIAL DIVISION PROTEIN FSZA"/>
    <property type="match status" value="1"/>
</dbReference>
<feature type="binding site" evidence="4">
    <location>
        <begin position="108"/>
        <end position="110"/>
    </location>
    <ligand>
        <name>GTP</name>
        <dbReference type="ChEBI" id="CHEBI:37565"/>
    </ligand>
</feature>
<dbReference type="Proteomes" id="UP000176800">
    <property type="component" value="Unassembled WGS sequence"/>
</dbReference>
<dbReference type="NCBIfam" id="TIGR00065">
    <property type="entry name" value="ftsZ"/>
    <property type="match status" value="1"/>
</dbReference>
<comment type="subunit">
    <text evidence="4">Homodimer. Polymerizes to form a dynamic ring structure in a strictly GTP-dependent manner. Interacts directly with several other division proteins.</text>
</comment>
<dbReference type="SMART" id="SM00864">
    <property type="entry name" value="Tubulin"/>
    <property type="match status" value="1"/>
</dbReference>
<keyword evidence="4 6" id="KW-0717">Septation</keyword>
<dbReference type="InterPro" id="IPR008280">
    <property type="entry name" value="Tub_FtsZ_C"/>
</dbReference>
<gene>
    <name evidence="4" type="primary">ftsZ</name>
    <name evidence="10" type="ORF">A3B14_00815</name>
</gene>
<dbReference type="EMBL" id="MHWE01000024">
    <property type="protein sequence ID" value="OHB02968.1"/>
    <property type="molecule type" value="Genomic_DNA"/>
</dbReference>
<evidence type="ECO:0000259" key="8">
    <source>
        <dbReference type="SMART" id="SM00864"/>
    </source>
</evidence>
<organism evidence="10 11">
    <name type="scientific">Candidatus Zambryskibacteria bacterium RIFCSPLOWO2_01_FULL_45_21</name>
    <dbReference type="NCBI Taxonomy" id="1802761"/>
    <lineage>
        <taxon>Bacteria</taxon>
        <taxon>Candidatus Zambryskiibacteriota</taxon>
    </lineage>
</organism>
<comment type="caution">
    <text evidence="10">The sequence shown here is derived from an EMBL/GenBank/DDBJ whole genome shotgun (WGS) entry which is preliminary data.</text>
</comment>
<dbReference type="SUPFAM" id="SSF52490">
    <property type="entry name" value="Tubulin nucleotide-binding domain-like"/>
    <property type="match status" value="1"/>
</dbReference>
<name>A0A1G2U0A4_9BACT</name>
<accession>A0A1G2U0A4</accession>
<reference evidence="10 11" key="1">
    <citation type="journal article" date="2016" name="Nat. Commun.">
        <title>Thousands of microbial genomes shed light on interconnected biogeochemical processes in an aquifer system.</title>
        <authorList>
            <person name="Anantharaman K."/>
            <person name="Brown C.T."/>
            <person name="Hug L.A."/>
            <person name="Sharon I."/>
            <person name="Castelle C.J."/>
            <person name="Probst A.J."/>
            <person name="Thomas B.C."/>
            <person name="Singh A."/>
            <person name="Wilkins M.J."/>
            <person name="Karaoz U."/>
            <person name="Brodie E.L."/>
            <person name="Williams K.H."/>
            <person name="Hubbard S.S."/>
            <person name="Banfield J.F."/>
        </authorList>
    </citation>
    <scope>NUCLEOTIDE SEQUENCE [LARGE SCALE GENOMIC DNA]</scope>
</reference>
<feature type="domain" description="Tubulin/FtsZ 2-layer sandwich" evidence="9">
    <location>
        <begin position="207"/>
        <end position="325"/>
    </location>
</feature>
<dbReference type="PRINTS" id="PR00423">
    <property type="entry name" value="CELLDVISFTSZ"/>
</dbReference>
<keyword evidence="3 4" id="KW-0342">GTP-binding</keyword>
<dbReference type="CDD" id="cd02201">
    <property type="entry name" value="FtsZ_type1"/>
    <property type="match status" value="1"/>
</dbReference>
<evidence type="ECO:0000256" key="1">
    <source>
        <dbReference type="ARBA" id="ARBA00009690"/>
    </source>
</evidence>
<keyword evidence="4 6" id="KW-0131">Cell cycle</keyword>
<feature type="region of interest" description="Disordered" evidence="7">
    <location>
        <begin position="343"/>
        <end position="393"/>
    </location>
</feature>
<dbReference type="SMART" id="SM00865">
    <property type="entry name" value="Tubulin_C"/>
    <property type="match status" value="1"/>
</dbReference>
<dbReference type="GO" id="GO:0000917">
    <property type="term" value="P:division septum assembly"/>
    <property type="evidence" value="ECO:0007669"/>
    <property type="project" value="UniProtKB-KW"/>
</dbReference>
<dbReference type="SUPFAM" id="SSF55307">
    <property type="entry name" value="Tubulin C-terminal domain-like"/>
    <property type="match status" value="1"/>
</dbReference>
<dbReference type="PANTHER" id="PTHR30314">
    <property type="entry name" value="CELL DIVISION PROTEIN FTSZ-RELATED"/>
    <property type="match status" value="1"/>
</dbReference>
<dbReference type="AlphaFoldDB" id="A0A1G2U0A4"/>
<feature type="domain" description="Tubulin/FtsZ GTPase" evidence="8">
    <location>
        <begin position="13"/>
        <end position="205"/>
    </location>
</feature>
<dbReference type="InterPro" id="IPR024757">
    <property type="entry name" value="FtsZ_C"/>
</dbReference>
<dbReference type="GO" id="GO:0005525">
    <property type="term" value="F:GTP binding"/>
    <property type="evidence" value="ECO:0007669"/>
    <property type="project" value="UniProtKB-UniRule"/>
</dbReference>
<comment type="subcellular location">
    <subcellularLocation>
        <location evidence="4">Cytoplasm</location>
    </subcellularLocation>
    <text evidence="4">Assembles at midcell at the inner surface of the cytoplasmic membrane.</text>
</comment>
<dbReference type="InterPro" id="IPR018316">
    <property type="entry name" value="Tubulin/FtsZ_2-layer-sand-dom"/>
</dbReference>
<evidence type="ECO:0000313" key="11">
    <source>
        <dbReference type="Proteomes" id="UP000176800"/>
    </source>
</evidence>
<dbReference type="Pfam" id="PF12327">
    <property type="entry name" value="FtsZ_C"/>
    <property type="match status" value="1"/>
</dbReference>
<comment type="caution">
    <text evidence="4">Lacks conserved residue(s) required for the propagation of feature annotation.</text>
</comment>
<evidence type="ECO:0000256" key="7">
    <source>
        <dbReference type="SAM" id="MobiDB-lite"/>
    </source>
</evidence>
<dbReference type="InterPro" id="IPR037103">
    <property type="entry name" value="Tubulin/FtsZ-like_C"/>
</dbReference>
<dbReference type="Pfam" id="PF00091">
    <property type="entry name" value="Tubulin"/>
    <property type="match status" value="1"/>
</dbReference>
<evidence type="ECO:0000313" key="10">
    <source>
        <dbReference type="EMBL" id="OHB02968.1"/>
    </source>
</evidence>
<feature type="binding site" evidence="4">
    <location>
        <position position="139"/>
    </location>
    <ligand>
        <name>GTP</name>
        <dbReference type="ChEBI" id="CHEBI:37565"/>
    </ligand>
</feature>